<dbReference type="Ensembl" id="ENSCCRT00000034138.2">
    <property type="protein sequence ID" value="ENSCCRP00000031478.2"/>
    <property type="gene ID" value="ENSCCRG00000016949.2"/>
</dbReference>
<dbReference type="InterPro" id="IPR003879">
    <property type="entry name" value="Butyrophylin_SPRY"/>
</dbReference>
<dbReference type="InterPro" id="IPR050143">
    <property type="entry name" value="TRIM/RBCC"/>
</dbReference>
<dbReference type="InterPro" id="IPR058030">
    <property type="entry name" value="TRIM8/14/16/25/29/45/65_CC"/>
</dbReference>
<dbReference type="SMART" id="SM00589">
    <property type="entry name" value="PRY"/>
    <property type="match status" value="1"/>
</dbReference>
<comment type="similarity">
    <text evidence="2">Belongs to the TRIM/RBCC family.</text>
</comment>
<evidence type="ECO:0000256" key="7">
    <source>
        <dbReference type="PROSITE-ProRule" id="PRU00024"/>
    </source>
</evidence>
<reference evidence="12" key="1">
    <citation type="submission" date="2025-08" db="UniProtKB">
        <authorList>
            <consortium name="Ensembl"/>
        </authorList>
    </citation>
    <scope>IDENTIFICATION</scope>
</reference>
<evidence type="ECO:0000256" key="4">
    <source>
        <dbReference type="ARBA" id="ARBA00022723"/>
    </source>
</evidence>
<feature type="domain" description="RING-type" evidence="9">
    <location>
        <begin position="13"/>
        <end position="53"/>
    </location>
</feature>
<sequence length="478" mass="55408">MASLNVSAEELSCAVCCEIFKDPVILSCSHSVCKECLLQFWRIKETQECPLCRKRSSRDDPPYNLALKNLCEPLRRQRNERCSSGSEEICSLHSEKLKLFCLEDKQPVCLVCRDSQKYINHTFRPINEVVSSYKEELNTALKTLQEKLTHGEKMKKECVKTVQHIKSQAKHTERQIKQQFEKLHQFLRDEEEATITALREEEEQKKQMMKEKLEEINRHISALSQTIKDTEEMMRDNDVCFLQEFPVSMERVQISSHPDPQTPSGALIHVPRYLGNLPFRVWKKMQDIIQNSESGEDLCSYTYTENVIKATVDCVSSAPVILDPNTANPDLIVSDDLTCVRHSWKKQPLPHNPERFDYYSCVLGSEGFNSGTHCWDVEIKKSRCWNLGVTTASNQRKGRDFFSADVWSVWYGLYEPSGFPVEQDLERVRVDLDYDRGTVSFSDPVTNTHLHTFTSTFTDTVFPFFRCYRFSPLRILPL</sequence>
<dbReference type="Pfam" id="PF25600">
    <property type="entry name" value="TRIM_CC"/>
    <property type="match status" value="1"/>
</dbReference>
<keyword evidence="4" id="KW-0479">Metal-binding</keyword>
<dbReference type="InterPro" id="IPR017907">
    <property type="entry name" value="Znf_RING_CS"/>
</dbReference>
<dbReference type="PANTHER" id="PTHR24103">
    <property type="entry name" value="E3 UBIQUITIN-PROTEIN LIGASE TRIM"/>
    <property type="match status" value="1"/>
</dbReference>
<dbReference type="SMART" id="SM00184">
    <property type="entry name" value="RING"/>
    <property type="match status" value="1"/>
</dbReference>
<dbReference type="Proteomes" id="UP001108240">
    <property type="component" value="Unplaced"/>
</dbReference>
<evidence type="ECO:0000256" key="6">
    <source>
        <dbReference type="ARBA" id="ARBA00022833"/>
    </source>
</evidence>
<dbReference type="GO" id="GO:0008270">
    <property type="term" value="F:zinc ion binding"/>
    <property type="evidence" value="ECO:0007669"/>
    <property type="project" value="UniProtKB-KW"/>
</dbReference>
<evidence type="ECO:0000256" key="2">
    <source>
        <dbReference type="ARBA" id="ARBA00008518"/>
    </source>
</evidence>
<comment type="subcellular location">
    <subcellularLocation>
        <location evidence="1">Cytoplasm</location>
    </subcellularLocation>
</comment>
<dbReference type="SMART" id="SM00449">
    <property type="entry name" value="SPRY"/>
    <property type="match status" value="1"/>
</dbReference>
<evidence type="ECO:0000256" key="8">
    <source>
        <dbReference type="SAM" id="Coils"/>
    </source>
</evidence>
<dbReference type="SUPFAM" id="SSF57850">
    <property type="entry name" value="RING/U-box"/>
    <property type="match status" value="1"/>
</dbReference>
<dbReference type="InterPro" id="IPR013083">
    <property type="entry name" value="Znf_RING/FYVE/PHD"/>
</dbReference>
<dbReference type="Pfam" id="PF00097">
    <property type="entry name" value="zf-C3HC4"/>
    <property type="match status" value="1"/>
</dbReference>
<accession>A0A8C1BDR3</accession>
<dbReference type="SUPFAM" id="SSF49899">
    <property type="entry name" value="Concanavalin A-like lectins/glucanases"/>
    <property type="match status" value="1"/>
</dbReference>
<dbReference type="Gene3D" id="2.60.120.920">
    <property type="match status" value="1"/>
</dbReference>
<dbReference type="InterPro" id="IPR003877">
    <property type="entry name" value="SPRY_dom"/>
</dbReference>
<dbReference type="InterPro" id="IPR001841">
    <property type="entry name" value="Znf_RING"/>
</dbReference>
<dbReference type="PROSITE" id="PS00518">
    <property type="entry name" value="ZF_RING_1"/>
    <property type="match status" value="1"/>
</dbReference>
<dbReference type="PRINTS" id="PR01407">
    <property type="entry name" value="BUTYPHLNCDUF"/>
</dbReference>
<dbReference type="InterPro" id="IPR006574">
    <property type="entry name" value="PRY"/>
</dbReference>
<evidence type="ECO:0000259" key="10">
    <source>
        <dbReference type="PROSITE" id="PS50119"/>
    </source>
</evidence>
<keyword evidence="13" id="KW-1185">Reference proteome</keyword>
<dbReference type="CDD" id="cd12893">
    <property type="entry name" value="SPRY_PRY_TRIM35"/>
    <property type="match status" value="1"/>
</dbReference>
<evidence type="ECO:0000256" key="1">
    <source>
        <dbReference type="ARBA" id="ARBA00004496"/>
    </source>
</evidence>
<evidence type="ECO:0000259" key="11">
    <source>
        <dbReference type="PROSITE" id="PS50188"/>
    </source>
</evidence>
<proteinExistence type="inferred from homology"/>
<organism evidence="12 13">
    <name type="scientific">Cyprinus carpio carpio</name>
    <dbReference type="NCBI Taxonomy" id="630221"/>
    <lineage>
        <taxon>Eukaryota</taxon>
        <taxon>Metazoa</taxon>
        <taxon>Chordata</taxon>
        <taxon>Craniata</taxon>
        <taxon>Vertebrata</taxon>
        <taxon>Euteleostomi</taxon>
        <taxon>Actinopterygii</taxon>
        <taxon>Neopterygii</taxon>
        <taxon>Teleostei</taxon>
        <taxon>Ostariophysi</taxon>
        <taxon>Cypriniformes</taxon>
        <taxon>Cyprinidae</taxon>
        <taxon>Cyprininae</taxon>
        <taxon>Cyprinus</taxon>
    </lineage>
</organism>
<dbReference type="GO" id="GO:0005737">
    <property type="term" value="C:cytoplasm"/>
    <property type="evidence" value="ECO:0007669"/>
    <property type="project" value="UniProtKB-SubCell"/>
</dbReference>
<dbReference type="Pfam" id="PF00643">
    <property type="entry name" value="zf-B_box"/>
    <property type="match status" value="1"/>
</dbReference>
<dbReference type="InterPro" id="IPR043136">
    <property type="entry name" value="B30.2/SPRY_sf"/>
</dbReference>
<keyword evidence="8" id="KW-0175">Coiled coil</keyword>
<dbReference type="Gene3D" id="3.30.160.60">
    <property type="entry name" value="Classic Zinc Finger"/>
    <property type="match status" value="1"/>
</dbReference>
<dbReference type="InterPro" id="IPR001870">
    <property type="entry name" value="B30.2/SPRY"/>
</dbReference>
<dbReference type="Pfam" id="PF13765">
    <property type="entry name" value="PRY"/>
    <property type="match status" value="1"/>
</dbReference>
<keyword evidence="3" id="KW-0963">Cytoplasm</keyword>
<dbReference type="OMA" id="KTICIIC"/>
<reference evidence="12" key="2">
    <citation type="submission" date="2025-09" db="UniProtKB">
        <authorList>
            <consortium name="Ensembl"/>
        </authorList>
    </citation>
    <scope>IDENTIFICATION</scope>
</reference>
<feature type="coiled-coil region" evidence="8">
    <location>
        <begin position="188"/>
        <end position="233"/>
    </location>
</feature>
<dbReference type="PROSITE" id="PS50188">
    <property type="entry name" value="B302_SPRY"/>
    <property type="match status" value="1"/>
</dbReference>
<dbReference type="SUPFAM" id="SSF57845">
    <property type="entry name" value="B-box zinc-binding domain"/>
    <property type="match status" value="1"/>
</dbReference>
<dbReference type="GeneTree" id="ENSGT01030000234583"/>
<dbReference type="AlphaFoldDB" id="A0A8C1BDR3"/>
<feature type="domain" description="B30.2/SPRY" evidence="11">
    <location>
        <begin position="300"/>
        <end position="478"/>
    </location>
</feature>
<evidence type="ECO:0000313" key="13">
    <source>
        <dbReference type="Proteomes" id="UP001108240"/>
    </source>
</evidence>
<dbReference type="InterPro" id="IPR018957">
    <property type="entry name" value="Znf_C3HC4_RING-type"/>
</dbReference>
<keyword evidence="6" id="KW-0862">Zinc</keyword>
<dbReference type="SMART" id="SM00336">
    <property type="entry name" value="BBOX"/>
    <property type="match status" value="1"/>
</dbReference>
<evidence type="ECO:0000313" key="12">
    <source>
        <dbReference type="Ensembl" id="ENSCCRP00000031478.2"/>
    </source>
</evidence>
<dbReference type="InterPro" id="IPR013320">
    <property type="entry name" value="ConA-like_dom_sf"/>
</dbReference>
<evidence type="ECO:0000259" key="9">
    <source>
        <dbReference type="PROSITE" id="PS50089"/>
    </source>
</evidence>
<evidence type="ECO:0000256" key="5">
    <source>
        <dbReference type="ARBA" id="ARBA00022771"/>
    </source>
</evidence>
<dbReference type="PROSITE" id="PS50119">
    <property type="entry name" value="ZF_BBOX"/>
    <property type="match status" value="1"/>
</dbReference>
<dbReference type="InterPro" id="IPR000315">
    <property type="entry name" value="Znf_B-box"/>
</dbReference>
<dbReference type="Pfam" id="PF00622">
    <property type="entry name" value="SPRY"/>
    <property type="match status" value="1"/>
</dbReference>
<feature type="domain" description="B box-type" evidence="10">
    <location>
        <begin position="85"/>
        <end position="126"/>
    </location>
</feature>
<evidence type="ECO:0000256" key="3">
    <source>
        <dbReference type="ARBA" id="ARBA00022490"/>
    </source>
</evidence>
<keyword evidence="5 7" id="KW-0863">Zinc-finger</keyword>
<protein>
    <submittedName>
        <fullName evidence="12">Zgc:136767</fullName>
    </submittedName>
</protein>
<name>A0A8C1BDR3_CYPCA</name>
<dbReference type="Gene3D" id="3.30.40.10">
    <property type="entry name" value="Zinc/RING finger domain, C3HC4 (zinc finger)"/>
    <property type="match status" value="1"/>
</dbReference>
<dbReference type="PROSITE" id="PS50089">
    <property type="entry name" value="ZF_RING_2"/>
    <property type="match status" value="1"/>
</dbReference>